<dbReference type="GO" id="GO:0000724">
    <property type="term" value="P:double-strand break repair via homologous recombination"/>
    <property type="evidence" value="ECO:0007669"/>
    <property type="project" value="TreeGrafter"/>
</dbReference>
<dbReference type="SMART" id="SM01385">
    <property type="entry name" value="DSS1_SEM1"/>
    <property type="match status" value="1"/>
</dbReference>
<feature type="compositionally biased region" description="Polar residues" evidence="3">
    <location>
        <begin position="1"/>
        <end position="10"/>
    </location>
</feature>
<sequence>MSSNNPSGSNVPAGGAQAQVQTQTQAQGDQGQNNELPGHGVLEEDDEFEEFEAHDWQDSATSLSHIVSNTTPSGAAGAAGSSMIGERGATGSQTGGADHLWEDNWDDDDVEDDFSLALRAELEKTSHAMST</sequence>
<comment type="similarity">
    <text evidence="1 2">Belongs to the DSS1/SEM1 family.</text>
</comment>
<evidence type="ECO:0000313" key="4">
    <source>
        <dbReference type="EMBL" id="CEH14951.1"/>
    </source>
</evidence>
<feature type="compositionally biased region" description="Low complexity" evidence="3">
    <location>
        <begin position="13"/>
        <end position="32"/>
    </location>
</feature>
<dbReference type="GO" id="GO:0006406">
    <property type="term" value="P:mRNA export from nucleus"/>
    <property type="evidence" value="ECO:0007669"/>
    <property type="project" value="UniProtKB-UniRule"/>
</dbReference>
<reference evidence="4 5" key="1">
    <citation type="submission" date="2014-09" db="EMBL/GenBank/DDBJ databases">
        <authorList>
            <person name="Magalhaes I.L.F."/>
            <person name="Oliveira U."/>
            <person name="Santos F.R."/>
            <person name="Vidigal T.H.D.A."/>
            <person name="Brescovit A.D."/>
            <person name="Santos A.J."/>
        </authorList>
    </citation>
    <scope>NUCLEOTIDE SEQUENCE [LARGE SCALE GENOMIC DNA]</scope>
</reference>
<dbReference type="PANTHER" id="PTHR16771:SF0">
    <property type="entry name" value="26S PROTEASOME COMPLEX SUBUNIT SEM1"/>
    <property type="match status" value="1"/>
</dbReference>
<evidence type="ECO:0000256" key="3">
    <source>
        <dbReference type="SAM" id="MobiDB-lite"/>
    </source>
</evidence>
<dbReference type="GO" id="GO:0043248">
    <property type="term" value="P:proteasome assembly"/>
    <property type="evidence" value="ECO:0007669"/>
    <property type="project" value="UniProtKB-UniRule"/>
</dbReference>
<evidence type="ECO:0000313" key="5">
    <source>
        <dbReference type="Proteomes" id="UP000054845"/>
    </source>
</evidence>
<accession>A0A0P1BFL6</accession>
<keyword evidence="2" id="KW-0539">Nucleus</keyword>
<dbReference type="GO" id="GO:0005634">
    <property type="term" value="C:nucleus"/>
    <property type="evidence" value="ECO:0007669"/>
    <property type="project" value="UniProtKB-SubCell"/>
</dbReference>
<comment type="function">
    <text evidence="2">Component of the 26S proteasome, a multiprotein complex involved in the ATP-dependent degradation of ubiquitinated proteins.</text>
</comment>
<dbReference type="EMBL" id="CCYA01000250">
    <property type="protein sequence ID" value="CEH14951.1"/>
    <property type="molecule type" value="Genomic_DNA"/>
</dbReference>
<dbReference type="Pfam" id="PF05160">
    <property type="entry name" value="DSS1_SEM1"/>
    <property type="match status" value="1"/>
</dbReference>
<keyword evidence="2" id="KW-0647">Proteasome</keyword>
<dbReference type="InterPro" id="IPR007834">
    <property type="entry name" value="DSS1_SEM1"/>
</dbReference>
<evidence type="ECO:0000256" key="1">
    <source>
        <dbReference type="ARBA" id="ARBA00034491"/>
    </source>
</evidence>
<comment type="subcellular location">
    <subcellularLocation>
        <location evidence="2">Nucleus</location>
    </subcellularLocation>
</comment>
<keyword evidence="5" id="KW-1185">Reference proteome</keyword>
<proteinExistence type="inferred from homology"/>
<feature type="compositionally biased region" description="Polar residues" evidence="3">
    <location>
        <begin position="58"/>
        <end position="72"/>
    </location>
</feature>
<evidence type="ECO:0000256" key="2">
    <source>
        <dbReference type="RuleBase" id="RU369057"/>
    </source>
</evidence>
<protein>
    <recommendedName>
        <fullName evidence="2">26S proteasome complex subunit SEM1</fullName>
    </recommendedName>
</protein>
<name>A0A0P1BFL6_9BASI</name>
<dbReference type="AlphaFoldDB" id="A0A0P1BFL6"/>
<dbReference type="STRING" id="401625.A0A0P1BFL6"/>
<organism evidence="4 5">
    <name type="scientific">Ceraceosorus bombacis</name>
    <dbReference type="NCBI Taxonomy" id="401625"/>
    <lineage>
        <taxon>Eukaryota</taxon>
        <taxon>Fungi</taxon>
        <taxon>Dikarya</taxon>
        <taxon>Basidiomycota</taxon>
        <taxon>Ustilaginomycotina</taxon>
        <taxon>Exobasidiomycetes</taxon>
        <taxon>Ceraceosorales</taxon>
        <taxon>Ceraceosoraceae</taxon>
        <taxon>Ceraceosorus</taxon>
    </lineage>
</organism>
<dbReference type="PANTHER" id="PTHR16771">
    <property type="entry name" value="26 PROTEASOME COMPLEX SUBUNIT DSS1"/>
    <property type="match status" value="1"/>
</dbReference>
<feature type="compositionally biased region" description="Low complexity" evidence="3">
    <location>
        <begin position="73"/>
        <end position="82"/>
    </location>
</feature>
<dbReference type="Proteomes" id="UP000054845">
    <property type="component" value="Unassembled WGS sequence"/>
</dbReference>
<dbReference type="GO" id="GO:0008541">
    <property type="term" value="C:proteasome regulatory particle, lid subcomplex"/>
    <property type="evidence" value="ECO:0007669"/>
    <property type="project" value="UniProtKB-UniRule"/>
</dbReference>
<feature type="region of interest" description="Disordered" evidence="3">
    <location>
        <begin position="1"/>
        <end position="104"/>
    </location>
</feature>